<dbReference type="EMBL" id="QUNO01000010">
    <property type="protein sequence ID" value="REH42755.1"/>
    <property type="molecule type" value="Genomic_DNA"/>
</dbReference>
<keyword evidence="5 10" id="KW-1133">Transmembrane helix</keyword>
<proteinExistence type="inferred from homology"/>
<dbReference type="Gene3D" id="1.20.1440.130">
    <property type="entry name" value="VKOR domain"/>
    <property type="match status" value="1"/>
</dbReference>
<comment type="caution">
    <text evidence="12">The sequence shown here is derived from an EMBL/GenBank/DDBJ whole genome shotgun (WGS) entry which is preliminary data.</text>
</comment>
<evidence type="ECO:0000256" key="8">
    <source>
        <dbReference type="ARBA" id="ARBA00023157"/>
    </source>
</evidence>
<comment type="similarity">
    <text evidence="2">Belongs to the VKOR family.</text>
</comment>
<keyword evidence="9" id="KW-0676">Redox-active center</keyword>
<evidence type="ECO:0000256" key="5">
    <source>
        <dbReference type="ARBA" id="ARBA00022989"/>
    </source>
</evidence>
<evidence type="ECO:0000256" key="7">
    <source>
        <dbReference type="ARBA" id="ARBA00023136"/>
    </source>
</evidence>
<organism evidence="12 13">
    <name type="scientific">Kutzneria buriramensis</name>
    <dbReference type="NCBI Taxonomy" id="1045776"/>
    <lineage>
        <taxon>Bacteria</taxon>
        <taxon>Bacillati</taxon>
        <taxon>Actinomycetota</taxon>
        <taxon>Actinomycetes</taxon>
        <taxon>Pseudonocardiales</taxon>
        <taxon>Pseudonocardiaceae</taxon>
        <taxon>Kutzneria</taxon>
    </lineage>
</organism>
<keyword evidence="7 10" id="KW-0472">Membrane</keyword>
<dbReference type="PANTHER" id="PTHR34573">
    <property type="entry name" value="VKC DOMAIN-CONTAINING PROTEIN"/>
    <property type="match status" value="1"/>
</dbReference>
<evidence type="ECO:0000256" key="2">
    <source>
        <dbReference type="ARBA" id="ARBA00006214"/>
    </source>
</evidence>
<feature type="domain" description="Vitamin K epoxide reductase" evidence="11">
    <location>
        <begin position="15"/>
        <end position="151"/>
    </location>
</feature>
<keyword evidence="8" id="KW-1015">Disulfide bond</keyword>
<evidence type="ECO:0000256" key="3">
    <source>
        <dbReference type="ARBA" id="ARBA00022692"/>
    </source>
</evidence>
<evidence type="ECO:0000256" key="10">
    <source>
        <dbReference type="SAM" id="Phobius"/>
    </source>
</evidence>
<accession>A0A3E0HD31</accession>
<keyword evidence="4" id="KW-0874">Quinone</keyword>
<evidence type="ECO:0000313" key="12">
    <source>
        <dbReference type="EMBL" id="REH42755.1"/>
    </source>
</evidence>
<dbReference type="SMART" id="SM00756">
    <property type="entry name" value="VKc"/>
    <property type="match status" value="1"/>
</dbReference>
<sequence>MSAGTQASESTSVYPRWLVVSTLVLSLAGLAVAIYMTISHYTDNATLVCQANSVVDCAQVTSSPQSVVLGIPVAVLGLVYFVPMTVLTSPWAWRSELPAVRWLRLGGVAVGLLFVVYLVAVELAVIGKICEWCTSVHVITIALFALVAVGEYRSRPASSIVEDALRQLDNEQA</sequence>
<feature type="transmembrane region" description="Helical" evidence="10">
    <location>
        <begin position="105"/>
        <end position="126"/>
    </location>
</feature>
<feature type="transmembrane region" description="Helical" evidence="10">
    <location>
        <begin position="69"/>
        <end position="93"/>
    </location>
</feature>
<keyword evidence="13" id="KW-1185">Reference proteome</keyword>
<name>A0A3E0HD31_9PSEU</name>
<dbReference type="CDD" id="cd12918">
    <property type="entry name" value="VKOR_arc"/>
    <property type="match status" value="1"/>
</dbReference>
<gene>
    <name evidence="12" type="ORF">BCF44_110254</name>
</gene>
<dbReference type="OrthoDB" id="9783799at2"/>
<dbReference type="GO" id="GO:0016491">
    <property type="term" value="F:oxidoreductase activity"/>
    <property type="evidence" value="ECO:0007669"/>
    <property type="project" value="UniProtKB-KW"/>
</dbReference>
<feature type="transmembrane region" description="Helical" evidence="10">
    <location>
        <begin position="132"/>
        <end position="150"/>
    </location>
</feature>
<protein>
    <submittedName>
        <fullName evidence="12">Putative membrane protein</fullName>
    </submittedName>
</protein>
<keyword evidence="3 10" id="KW-0812">Transmembrane</keyword>
<dbReference type="AlphaFoldDB" id="A0A3E0HD31"/>
<evidence type="ECO:0000313" key="13">
    <source>
        <dbReference type="Proteomes" id="UP000256269"/>
    </source>
</evidence>
<evidence type="ECO:0000256" key="9">
    <source>
        <dbReference type="ARBA" id="ARBA00023284"/>
    </source>
</evidence>
<feature type="transmembrane region" description="Helical" evidence="10">
    <location>
        <begin position="17"/>
        <end position="38"/>
    </location>
</feature>
<evidence type="ECO:0000256" key="4">
    <source>
        <dbReference type="ARBA" id="ARBA00022719"/>
    </source>
</evidence>
<reference evidence="12 13" key="1">
    <citation type="submission" date="2018-08" db="EMBL/GenBank/DDBJ databases">
        <title>Genomic Encyclopedia of Archaeal and Bacterial Type Strains, Phase II (KMG-II): from individual species to whole genera.</title>
        <authorList>
            <person name="Goeker M."/>
        </authorList>
    </citation>
    <scope>NUCLEOTIDE SEQUENCE [LARGE SCALE GENOMIC DNA]</scope>
    <source>
        <strain evidence="12 13">DSM 45791</strain>
    </source>
</reference>
<dbReference type="PANTHER" id="PTHR34573:SF1">
    <property type="entry name" value="VITAMIN K EPOXIDE REDUCTASE DOMAIN-CONTAINING PROTEIN"/>
    <property type="match status" value="1"/>
</dbReference>
<dbReference type="Proteomes" id="UP000256269">
    <property type="component" value="Unassembled WGS sequence"/>
</dbReference>
<keyword evidence="6" id="KW-0560">Oxidoreductase</keyword>
<evidence type="ECO:0000256" key="1">
    <source>
        <dbReference type="ARBA" id="ARBA00004141"/>
    </source>
</evidence>
<dbReference type="InterPro" id="IPR012932">
    <property type="entry name" value="VKOR"/>
</dbReference>
<dbReference type="Pfam" id="PF07884">
    <property type="entry name" value="VKOR"/>
    <property type="match status" value="1"/>
</dbReference>
<evidence type="ECO:0000256" key="6">
    <source>
        <dbReference type="ARBA" id="ARBA00023002"/>
    </source>
</evidence>
<evidence type="ECO:0000259" key="11">
    <source>
        <dbReference type="SMART" id="SM00756"/>
    </source>
</evidence>
<dbReference type="InterPro" id="IPR038354">
    <property type="entry name" value="VKOR_sf"/>
</dbReference>
<dbReference type="GO" id="GO:0048038">
    <property type="term" value="F:quinone binding"/>
    <property type="evidence" value="ECO:0007669"/>
    <property type="project" value="UniProtKB-KW"/>
</dbReference>
<dbReference type="RefSeq" id="WP_116177557.1">
    <property type="nucleotide sequence ID" value="NZ_CP144375.1"/>
</dbReference>
<dbReference type="GO" id="GO:0016020">
    <property type="term" value="C:membrane"/>
    <property type="evidence" value="ECO:0007669"/>
    <property type="project" value="UniProtKB-SubCell"/>
</dbReference>
<comment type="subcellular location">
    <subcellularLocation>
        <location evidence="1">Membrane</location>
        <topology evidence="1">Multi-pass membrane protein</topology>
    </subcellularLocation>
</comment>